<evidence type="ECO:0000256" key="4">
    <source>
        <dbReference type="SAM" id="MobiDB-lite"/>
    </source>
</evidence>
<dbReference type="PANTHER" id="PTHR30136:SF34">
    <property type="entry name" value="TRANSCRIPTIONAL REGULATOR"/>
    <property type="match status" value="1"/>
</dbReference>
<dbReference type="Pfam" id="PF09339">
    <property type="entry name" value="HTH_IclR"/>
    <property type="match status" value="1"/>
</dbReference>
<dbReference type="Pfam" id="PF01614">
    <property type="entry name" value="IclR_C"/>
    <property type="match status" value="1"/>
</dbReference>
<evidence type="ECO:0000256" key="1">
    <source>
        <dbReference type="ARBA" id="ARBA00023015"/>
    </source>
</evidence>
<dbReference type="SUPFAM" id="SSF46785">
    <property type="entry name" value="Winged helix' DNA-binding domain"/>
    <property type="match status" value="1"/>
</dbReference>
<accession>A0A2U2DKT5</accession>
<keyword evidence="2" id="KW-0238">DNA-binding</keyword>
<dbReference type="SUPFAM" id="SSF55781">
    <property type="entry name" value="GAF domain-like"/>
    <property type="match status" value="1"/>
</dbReference>
<feature type="domain" description="HTH iclR-type" evidence="5">
    <location>
        <begin position="55"/>
        <end position="117"/>
    </location>
</feature>
<dbReference type="InterPro" id="IPR029016">
    <property type="entry name" value="GAF-like_dom_sf"/>
</dbReference>
<dbReference type="PROSITE" id="PS51077">
    <property type="entry name" value="HTH_ICLR"/>
    <property type="match status" value="1"/>
</dbReference>
<feature type="compositionally biased region" description="Polar residues" evidence="4">
    <location>
        <begin position="17"/>
        <end position="37"/>
    </location>
</feature>
<dbReference type="InterPro" id="IPR050707">
    <property type="entry name" value="HTH_MetabolicPath_Reg"/>
</dbReference>
<feature type="domain" description="IclR-ED" evidence="6">
    <location>
        <begin position="118"/>
        <end position="302"/>
    </location>
</feature>
<feature type="region of interest" description="Disordered" evidence="4">
    <location>
        <begin position="1"/>
        <end position="37"/>
    </location>
</feature>
<dbReference type="Proteomes" id="UP000245252">
    <property type="component" value="Unassembled WGS sequence"/>
</dbReference>
<dbReference type="AlphaFoldDB" id="A0A2U2DKT5"/>
<evidence type="ECO:0000313" key="8">
    <source>
        <dbReference type="Proteomes" id="UP000245252"/>
    </source>
</evidence>
<evidence type="ECO:0000259" key="5">
    <source>
        <dbReference type="PROSITE" id="PS51077"/>
    </source>
</evidence>
<organism evidence="7 8">
    <name type="scientific">Metarhizobium album</name>
    <dbReference type="NCBI Taxonomy" id="2182425"/>
    <lineage>
        <taxon>Bacteria</taxon>
        <taxon>Pseudomonadati</taxon>
        <taxon>Pseudomonadota</taxon>
        <taxon>Alphaproteobacteria</taxon>
        <taxon>Hyphomicrobiales</taxon>
        <taxon>Rhizobiaceae</taxon>
        <taxon>Metarhizobium</taxon>
    </lineage>
</organism>
<dbReference type="Gene3D" id="1.10.10.10">
    <property type="entry name" value="Winged helix-like DNA-binding domain superfamily/Winged helix DNA-binding domain"/>
    <property type="match status" value="1"/>
</dbReference>
<gene>
    <name evidence="7" type="ORF">DEM27_23665</name>
</gene>
<dbReference type="InterPro" id="IPR036390">
    <property type="entry name" value="WH_DNA-bd_sf"/>
</dbReference>
<keyword evidence="1" id="KW-0805">Transcription regulation</keyword>
<evidence type="ECO:0008006" key="9">
    <source>
        <dbReference type="Google" id="ProtNLM"/>
    </source>
</evidence>
<evidence type="ECO:0000256" key="2">
    <source>
        <dbReference type="ARBA" id="ARBA00023125"/>
    </source>
</evidence>
<dbReference type="InterPro" id="IPR014757">
    <property type="entry name" value="Tscrpt_reg_IclR_C"/>
</dbReference>
<dbReference type="SMART" id="SM00346">
    <property type="entry name" value="HTH_ICLR"/>
    <property type="match status" value="1"/>
</dbReference>
<sequence>MEQPGAPTRSRRGRMWQSRTDSGRPQPTETWMSTSNGWRPPGDLDLSEIDQRLFNNSVRKAMDILSAFTLAPAPQTIQDLVKTTGSDRSSVQRAVYTLHKLGYLTHDPVTRRYAVSLKMMDLAFAYLRSDRLTEATLPHMAALTDRCGESVHLSRLDGWDILYLVRLPRGQHQYFAGLPGRRRPAFCTSGGRAILSLWDREAARHYLQESPREPLTSFTVTDPVRLMEMIDEARERGYATSDEETLLGDCGLSVALPIGKTGEVAALHLTYSRYAYDRSRAMAELLPHLLSAGNAIRHALAAG</sequence>
<keyword evidence="3" id="KW-0804">Transcription</keyword>
<evidence type="ECO:0000259" key="6">
    <source>
        <dbReference type="PROSITE" id="PS51078"/>
    </source>
</evidence>
<dbReference type="GO" id="GO:0003700">
    <property type="term" value="F:DNA-binding transcription factor activity"/>
    <property type="evidence" value="ECO:0007669"/>
    <property type="project" value="TreeGrafter"/>
</dbReference>
<evidence type="ECO:0000256" key="3">
    <source>
        <dbReference type="ARBA" id="ARBA00023163"/>
    </source>
</evidence>
<dbReference type="OrthoDB" id="6057486at2"/>
<keyword evidence="8" id="KW-1185">Reference proteome</keyword>
<dbReference type="InterPro" id="IPR036388">
    <property type="entry name" value="WH-like_DNA-bd_sf"/>
</dbReference>
<comment type="caution">
    <text evidence="7">The sequence shown here is derived from an EMBL/GenBank/DDBJ whole genome shotgun (WGS) entry which is preliminary data.</text>
</comment>
<dbReference type="InterPro" id="IPR005471">
    <property type="entry name" value="Tscrpt_reg_IclR_N"/>
</dbReference>
<dbReference type="EMBL" id="QFBC01000013">
    <property type="protein sequence ID" value="PWE53915.1"/>
    <property type="molecule type" value="Genomic_DNA"/>
</dbReference>
<evidence type="ECO:0000313" key="7">
    <source>
        <dbReference type="EMBL" id="PWE53915.1"/>
    </source>
</evidence>
<dbReference type="GO" id="GO:0045892">
    <property type="term" value="P:negative regulation of DNA-templated transcription"/>
    <property type="evidence" value="ECO:0007669"/>
    <property type="project" value="TreeGrafter"/>
</dbReference>
<proteinExistence type="predicted"/>
<protein>
    <recommendedName>
        <fullName evidence="9">IclR family transcriptional regulator</fullName>
    </recommendedName>
</protein>
<dbReference type="PROSITE" id="PS51078">
    <property type="entry name" value="ICLR_ED"/>
    <property type="match status" value="1"/>
</dbReference>
<reference evidence="7 8" key="1">
    <citation type="submission" date="2018-05" db="EMBL/GenBank/DDBJ databases">
        <title>The draft genome of strain NS-104.</title>
        <authorList>
            <person name="Hang P."/>
            <person name="Jiang J."/>
        </authorList>
    </citation>
    <scope>NUCLEOTIDE SEQUENCE [LARGE SCALE GENOMIC DNA]</scope>
    <source>
        <strain evidence="7 8">NS-104</strain>
    </source>
</reference>
<dbReference type="PANTHER" id="PTHR30136">
    <property type="entry name" value="HELIX-TURN-HELIX TRANSCRIPTIONAL REGULATOR, ICLR FAMILY"/>
    <property type="match status" value="1"/>
</dbReference>
<name>A0A2U2DKT5_9HYPH</name>
<dbReference type="Gene3D" id="3.30.450.40">
    <property type="match status" value="1"/>
</dbReference>
<dbReference type="GO" id="GO:0003677">
    <property type="term" value="F:DNA binding"/>
    <property type="evidence" value="ECO:0007669"/>
    <property type="project" value="UniProtKB-KW"/>
</dbReference>